<dbReference type="EMBL" id="CP071182">
    <property type="protein sequence ID" value="QSO47186.1"/>
    <property type="molecule type" value="Genomic_DNA"/>
</dbReference>
<name>A0A9X7VY30_9BACL</name>
<dbReference type="AlphaFoldDB" id="A0A9X7VY30"/>
<evidence type="ECO:0000313" key="1">
    <source>
        <dbReference type="EMBL" id="QSO47186.1"/>
    </source>
</evidence>
<proteinExistence type="predicted"/>
<reference evidence="1 2" key="1">
    <citation type="submission" date="2021-02" db="EMBL/GenBank/DDBJ databases">
        <title>Alicyclobacillus curvatus sp. nov. and Alicyclobacillus mengziensis sp. nov., two acidophilic bacteria isolated from acid mine drainage.</title>
        <authorList>
            <person name="Huang Y."/>
        </authorList>
    </citation>
    <scope>NUCLEOTIDE SEQUENCE [LARGE SCALE GENOMIC DNA]</scope>
    <source>
        <strain evidence="1 2">S30H14</strain>
    </source>
</reference>
<sequence length="70" mass="8300">MDRNLLASHLGFLDWRQLLAASERVPSEDGRIWYAVQTPTWYGWVLWNTEGDVYFHFETRSRALRAMQPS</sequence>
<accession>A0A9X7VY30</accession>
<keyword evidence="2" id="KW-1185">Reference proteome</keyword>
<dbReference type="RefSeq" id="WP_206656544.1">
    <property type="nucleotide sequence ID" value="NZ_CP071182.1"/>
</dbReference>
<protein>
    <submittedName>
        <fullName evidence="1">Uncharacterized protein</fullName>
    </submittedName>
</protein>
<dbReference type="KEGG" id="afx:JZ786_22780"/>
<gene>
    <name evidence="1" type="ORF">JZ786_22780</name>
</gene>
<dbReference type="Proteomes" id="UP000663505">
    <property type="component" value="Chromosome"/>
</dbReference>
<evidence type="ECO:0000313" key="2">
    <source>
        <dbReference type="Proteomes" id="UP000663505"/>
    </source>
</evidence>
<organism evidence="1 2">
    <name type="scientific">Alicyclobacillus mengziensis</name>
    <dbReference type="NCBI Taxonomy" id="2931921"/>
    <lineage>
        <taxon>Bacteria</taxon>
        <taxon>Bacillati</taxon>
        <taxon>Bacillota</taxon>
        <taxon>Bacilli</taxon>
        <taxon>Bacillales</taxon>
        <taxon>Alicyclobacillaceae</taxon>
        <taxon>Alicyclobacillus</taxon>
    </lineage>
</organism>